<evidence type="ECO:0000313" key="2">
    <source>
        <dbReference type="Proteomes" id="UP001244242"/>
    </source>
</evidence>
<reference evidence="1 2" key="1">
    <citation type="submission" date="2023-04" db="EMBL/GenBank/DDBJ databases">
        <title>Halomonas strains isolated from rhizosphere soil.</title>
        <authorList>
            <person name="Xu L."/>
            <person name="Sun J.-Q."/>
        </authorList>
    </citation>
    <scope>NUCLEOTIDE SEQUENCE [LARGE SCALE GENOMIC DNA]</scope>
    <source>
        <strain evidence="1 2">LN1S58</strain>
    </source>
</reference>
<accession>A0ABT6VL33</accession>
<dbReference type="EMBL" id="JASCQO010000038">
    <property type="protein sequence ID" value="MDI5934670.1"/>
    <property type="molecule type" value="Genomic_DNA"/>
</dbReference>
<name>A0ABT6VL33_9GAMM</name>
<dbReference type="RefSeq" id="WP_282722147.1">
    <property type="nucleotide sequence ID" value="NZ_JASCQO010000038.1"/>
</dbReference>
<evidence type="ECO:0000313" key="1">
    <source>
        <dbReference type="EMBL" id="MDI5934670.1"/>
    </source>
</evidence>
<protein>
    <submittedName>
        <fullName evidence="1">Uncharacterized protein</fullName>
    </submittedName>
</protein>
<sequence>MQINQLQQSLHQDFSTDRHRLVYWYDAGHFSEALVELSLDGVQVLNMAGMSTSG</sequence>
<comment type="caution">
    <text evidence="1">The sequence shown here is derived from an EMBL/GenBank/DDBJ whole genome shotgun (WGS) entry which is preliminary data.</text>
</comment>
<dbReference type="Proteomes" id="UP001244242">
    <property type="component" value="Unassembled WGS sequence"/>
</dbReference>
<proteinExistence type="predicted"/>
<keyword evidence="2" id="KW-1185">Reference proteome</keyword>
<organism evidence="1 2">
    <name type="scientific">Halomonas kalidii</name>
    <dbReference type="NCBI Taxonomy" id="3043293"/>
    <lineage>
        <taxon>Bacteria</taxon>
        <taxon>Pseudomonadati</taxon>
        <taxon>Pseudomonadota</taxon>
        <taxon>Gammaproteobacteria</taxon>
        <taxon>Oceanospirillales</taxon>
        <taxon>Halomonadaceae</taxon>
        <taxon>Halomonas</taxon>
    </lineage>
</organism>
<gene>
    <name evidence="1" type="ORF">QLQ84_12815</name>
</gene>